<keyword evidence="4" id="KW-0808">Transferase</keyword>
<dbReference type="InterPro" id="IPR003661">
    <property type="entry name" value="HisK_dim/P_dom"/>
</dbReference>
<dbReference type="SMART" id="SM00387">
    <property type="entry name" value="HATPase_c"/>
    <property type="match status" value="1"/>
</dbReference>
<evidence type="ECO:0000256" key="3">
    <source>
        <dbReference type="ARBA" id="ARBA00022553"/>
    </source>
</evidence>
<comment type="catalytic activity">
    <reaction evidence="1">
        <text>ATP + protein L-histidine = ADP + protein N-phospho-L-histidine.</text>
        <dbReference type="EC" id="2.7.13.3"/>
    </reaction>
</comment>
<keyword evidence="5" id="KW-0547">Nucleotide-binding</keyword>
<feature type="transmembrane region" description="Helical" evidence="10">
    <location>
        <begin position="125"/>
        <end position="145"/>
    </location>
</feature>
<keyword evidence="14" id="KW-1185">Reference proteome</keyword>
<dbReference type="InterPro" id="IPR036097">
    <property type="entry name" value="HisK_dim/P_sf"/>
</dbReference>
<dbReference type="PROSITE" id="PS50110">
    <property type="entry name" value="RESPONSE_REGULATORY"/>
    <property type="match status" value="1"/>
</dbReference>
<dbReference type="PROSITE" id="PS50109">
    <property type="entry name" value="HIS_KIN"/>
    <property type="match status" value="1"/>
</dbReference>
<dbReference type="InterPro" id="IPR003594">
    <property type="entry name" value="HATPase_dom"/>
</dbReference>
<evidence type="ECO:0000313" key="14">
    <source>
        <dbReference type="Proteomes" id="UP000250079"/>
    </source>
</evidence>
<feature type="transmembrane region" description="Helical" evidence="10">
    <location>
        <begin position="57"/>
        <end position="80"/>
    </location>
</feature>
<proteinExistence type="predicted"/>
<feature type="domain" description="Response regulatory" evidence="12">
    <location>
        <begin position="507"/>
        <end position="619"/>
    </location>
</feature>
<dbReference type="SUPFAM" id="SSF47384">
    <property type="entry name" value="Homodimeric domain of signal transducing histidine kinase"/>
    <property type="match status" value="1"/>
</dbReference>
<sequence>MANQVNIPLNALDQPFGSHQDVHYTLIPYFVGMILWGGFFVYERLSQKQHRQVGDRFLLNSIAFCFLTELLLFTVNALLIEDMVHANLLLPFWPPLQALLVSLCRILIATAFLQLLLKSRTSYQGYLALSLSMLSLAYLVAAPSWLNDSANNTALLFSETSESWFVYGSSAALLMVAVILSLVGSRRRVRLPIAAGLLLIFIDATLNLLRLDIPLVQPIPAHGFIANMAILLLAYASVSFRKGNQRQREQGIQNSERLEALGQLSSGIAHDFNNHLQIILGYVELARNQKNQSTSIDTALDRIEDAADAAGTLVNQLLTFSRGQKTEFTLIDLNELIMGVTPMVSRLLGPDIRIEHDLDLSTSRVNADKRMIEQVFFNLVINARDAMSQGGTILVATSMIEFPPSSDHEETRGLRTRLTISDTGYGMDTQTLRRAFEPFYTTKPVGEGCGLGLATVYGIVQKHGAQVSIETQPGKFTKMHIDFPLPPDTLVEDTKAAILQLTGNGETILLTEDEIAIRDLAKSFLTSSGYRVLVANDGQHAINIVSTYHGQIDLCLFDVIMPRMNGYQAYDKIISQGTSIPALFITGSTSRAEKLRQQHPHLQKPFNSEALLLAVRGVLNQTENV</sequence>
<dbReference type="EMBL" id="CP018632">
    <property type="protein sequence ID" value="ASJ72656.1"/>
    <property type="molecule type" value="Genomic_DNA"/>
</dbReference>
<keyword evidence="8" id="KW-0902">Two-component regulatory system</keyword>
<feature type="domain" description="Histidine kinase" evidence="11">
    <location>
        <begin position="267"/>
        <end position="487"/>
    </location>
</feature>
<evidence type="ECO:0000256" key="7">
    <source>
        <dbReference type="ARBA" id="ARBA00022840"/>
    </source>
</evidence>
<dbReference type="PANTHER" id="PTHR43065">
    <property type="entry name" value="SENSOR HISTIDINE KINASE"/>
    <property type="match status" value="1"/>
</dbReference>
<keyword evidence="10" id="KW-0472">Membrane</keyword>
<evidence type="ECO:0000256" key="8">
    <source>
        <dbReference type="ARBA" id="ARBA00023012"/>
    </source>
</evidence>
<dbReference type="SMART" id="SM00448">
    <property type="entry name" value="REC"/>
    <property type="match status" value="1"/>
</dbReference>
<dbReference type="AlphaFoldDB" id="A0A2Z2NMP9"/>
<dbReference type="Pfam" id="PF02518">
    <property type="entry name" value="HATPase_c"/>
    <property type="match status" value="1"/>
</dbReference>
<dbReference type="CDD" id="cd00082">
    <property type="entry name" value="HisKA"/>
    <property type="match status" value="1"/>
</dbReference>
<dbReference type="Gene3D" id="1.10.287.130">
    <property type="match status" value="1"/>
</dbReference>
<keyword evidence="10" id="KW-0812">Transmembrane</keyword>
<dbReference type="PANTHER" id="PTHR43065:SF46">
    <property type="entry name" value="C4-DICARBOXYLATE TRANSPORT SENSOR PROTEIN DCTB"/>
    <property type="match status" value="1"/>
</dbReference>
<name>A0A2Z2NMP9_9GAMM</name>
<dbReference type="InterPro" id="IPR036890">
    <property type="entry name" value="HATPase_C_sf"/>
</dbReference>
<dbReference type="SUPFAM" id="SSF55874">
    <property type="entry name" value="ATPase domain of HSP90 chaperone/DNA topoisomerase II/histidine kinase"/>
    <property type="match status" value="1"/>
</dbReference>
<evidence type="ECO:0000256" key="6">
    <source>
        <dbReference type="ARBA" id="ARBA00022777"/>
    </source>
</evidence>
<reference evidence="13 14" key="1">
    <citation type="submission" date="2016-12" db="EMBL/GenBank/DDBJ databases">
        <authorList>
            <person name="Song W.-J."/>
            <person name="Kurnit D.M."/>
        </authorList>
    </citation>
    <scope>NUCLEOTIDE SEQUENCE [LARGE SCALE GENOMIC DNA]</scope>
    <source>
        <strain evidence="13 14">IMCC3135</strain>
    </source>
</reference>
<keyword evidence="6" id="KW-0418">Kinase</keyword>
<dbReference type="InterPro" id="IPR011006">
    <property type="entry name" value="CheY-like_superfamily"/>
</dbReference>
<dbReference type="GO" id="GO:0005524">
    <property type="term" value="F:ATP binding"/>
    <property type="evidence" value="ECO:0007669"/>
    <property type="project" value="UniProtKB-KW"/>
</dbReference>
<dbReference type="InterPro" id="IPR004358">
    <property type="entry name" value="Sig_transdc_His_kin-like_C"/>
</dbReference>
<accession>A0A2Z2NMP9</accession>
<dbReference type="Gene3D" id="3.30.565.10">
    <property type="entry name" value="Histidine kinase-like ATPase, C-terminal domain"/>
    <property type="match status" value="1"/>
</dbReference>
<evidence type="ECO:0000256" key="4">
    <source>
        <dbReference type="ARBA" id="ARBA00022679"/>
    </source>
</evidence>
<feature type="transmembrane region" description="Helical" evidence="10">
    <location>
        <begin position="26"/>
        <end position="45"/>
    </location>
</feature>
<evidence type="ECO:0000256" key="2">
    <source>
        <dbReference type="ARBA" id="ARBA00012438"/>
    </source>
</evidence>
<dbReference type="GO" id="GO:0000155">
    <property type="term" value="F:phosphorelay sensor kinase activity"/>
    <property type="evidence" value="ECO:0007669"/>
    <property type="project" value="InterPro"/>
</dbReference>
<feature type="modified residue" description="4-aspartylphosphate" evidence="9">
    <location>
        <position position="558"/>
    </location>
</feature>
<dbReference type="Pfam" id="PF00072">
    <property type="entry name" value="Response_reg"/>
    <property type="match status" value="1"/>
</dbReference>
<dbReference type="SUPFAM" id="SSF52172">
    <property type="entry name" value="CheY-like"/>
    <property type="match status" value="1"/>
</dbReference>
<dbReference type="Gene3D" id="3.40.50.2300">
    <property type="match status" value="1"/>
</dbReference>
<evidence type="ECO:0000259" key="11">
    <source>
        <dbReference type="PROSITE" id="PS50109"/>
    </source>
</evidence>
<dbReference type="InterPro" id="IPR005467">
    <property type="entry name" value="His_kinase_dom"/>
</dbReference>
<keyword evidence="7" id="KW-0067">ATP-binding</keyword>
<dbReference type="EC" id="2.7.13.3" evidence="2"/>
<dbReference type="KEGG" id="gai:IMCC3135_12840"/>
<dbReference type="RefSeq" id="WP_088917951.1">
    <property type="nucleotide sequence ID" value="NZ_CP018632.1"/>
</dbReference>
<organism evidence="13 14">
    <name type="scientific">Granulosicoccus antarcticus IMCC3135</name>
    <dbReference type="NCBI Taxonomy" id="1192854"/>
    <lineage>
        <taxon>Bacteria</taxon>
        <taxon>Pseudomonadati</taxon>
        <taxon>Pseudomonadota</taxon>
        <taxon>Gammaproteobacteria</taxon>
        <taxon>Chromatiales</taxon>
        <taxon>Granulosicoccaceae</taxon>
        <taxon>Granulosicoccus</taxon>
    </lineage>
</organism>
<feature type="transmembrane region" description="Helical" evidence="10">
    <location>
        <begin position="165"/>
        <end position="184"/>
    </location>
</feature>
<feature type="transmembrane region" description="Helical" evidence="10">
    <location>
        <begin position="191"/>
        <end position="209"/>
    </location>
</feature>
<evidence type="ECO:0000256" key="10">
    <source>
        <dbReference type="SAM" id="Phobius"/>
    </source>
</evidence>
<keyword evidence="10" id="KW-1133">Transmembrane helix</keyword>
<evidence type="ECO:0000256" key="9">
    <source>
        <dbReference type="PROSITE-ProRule" id="PRU00169"/>
    </source>
</evidence>
<protein>
    <recommendedName>
        <fullName evidence="2">histidine kinase</fullName>
        <ecNumber evidence="2">2.7.13.3</ecNumber>
    </recommendedName>
</protein>
<dbReference type="PRINTS" id="PR00344">
    <property type="entry name" value="BCTRLSENSOR"/>
</dbReference>
<evidence type="ECO:0000256" key="1">
    <source>
        <dbReference type="ARBA" id="ARBA00000085"/>
    </source>
</evidence>
<feature type="transmembrane region" description="Helical" evidence="10">
    <location>
        <begin position="92"/>
        <end position="113"/>
    </location>
</feature>
<dbReference type="Proteomes" id="UP000250079">
    <property type="component" value="Chromosome"/>
</dbReference>
<dbReference type="OrthoDB" id="9772100at2"/>
<evidence type="ECO:0000313" key="13">
    <source>
        <dbReference type="EMBL" id="ASJ72656.1"/>
    </source>
</evidence>
<evidence type="ECO:0000259" key="12">
    <source>
        <dbReference type="PROSITE" id="PS50110"/>
    </source>
</evidence>
<keyword evidence="3 9" id="KW-0597">Phosphoprotein</keyword>
<gene>
    <name evidence="13" type="ORF">IMCC3135_12840</name>
</gene>
<dbReference type="SMART" id="SM00388">
    <property type="entry name" value="HisKA"/>
    <property type="match status" value="1"/>
</dbReference>
<dbReference type="Pfam" id="PF00512">
    <property type="entry name" value="HisKA"/>
    <property type="match status" value="1"/>
</dbReference>
<feature type="transmembrane region" description="Helical" evidence="10">
    <location>
        <begin position="221"/>
        <end position="240"/>
    </location>
</feature>
<dbReference type="InterPro" id="IPR001789">
    <property type="entry name" value="Sig_transdc_resp-reg_receiver"/>
</dbReference>
<evidence type="ECO:0000256" key="5">
    <source>
        <dbReference type="ARBA" id="ARBA00022741"/>
    </source>
</evidence>